<evidence type="ECO:0000256" key="1">
    <source>
        <dbReference type="SAM" id="MobiDB-lite"/>
    </source>
</evidence>
<name>A0A2D3VEF7_9PEZI</name>
<keyword evidence="3" id="KW-1185">Reference proteome</keyword>
<dbReference type="EMBL" id="FJUY01000028">
    <property type="protein sequence ID" value="CZT25510.1"/>
    <property type="molecule type" value="Genomic_DNA"/>
</dbReference>
<sequence>MARLMHTERRKEVQSPCQLSRLQLTDPKASLPRSGRVNDF</sequence>
<accession>A0A2D3VEF7</accession>
<dbReference type="RefSeq" id="XP_023632233.1">
    <property type="nucleotide sequence ID" value="XM_023776465.1"/>
</dbReference>
<dbReference type="Proteomes" id="UP000225277">
    <property type="component" value="Unassembled WGS sequence"/>
</dbReference>
<reference evidence="2 3" key="1">
    <citation type="submission" date="2016-03" db="EMBL/GenBank/DDBJ databases">
        <authorList>
            <person name="Ploux O."/>
        </authorList>
    </citation>
    <scope>NUCLEOTIDE SEQUENCE [LARGE SCALE GENOMIC DNA]</scope>
    <source>
        <strain evidence="2 3">URUG2</strain>
    </source>
</reference>
<organism evidence="2 3">
    <name type="scientific">Ramularia collo-cygni</name>
    <dbReference type="NCBI Taxonomy" id="112498"/>
    <lineage>
        <taxon>Eukaryota</taxon>
        <taxon>Fungi</taxon>
        <taxon>Dikarya</taxon>
        <taxon>Ascomycota</taxon>
        <taxon>Pezizomycotina</taxon>
        <taxon>Dothideomycetes</taxon>
        <taxon>Dothideomycetidae</taxon>
        <taxon>Mycosphaerellales</taxon>
        <taxon>Mycosphaerellaceae</taxon>
        <taxon>Ramularia</taxon>
    </lineage>
</organism>
<dbReference type="GeneID" id="35606269"/>
<evidence type="ECO:0000313" key="2">
    <source>
        <dbReference type="EMBL" id="CZT25510.1"/>
    </source>
</evidence>
<feature type="compositionally biased region" description="Basic and acidic residues" evidence="1">
    <location>
        <begin position="1"/>
        <end position="13"/>
    </location>
</feature>
<feature type="region of interest" description="Disordered" evidence="1">
    <location>
        <begin position="1"/>
        <end position="40"/>
    </location>
</feature>
<dbReference type="AlphaFoldDB" id="A0A2D3VEF7"/>
<gene>
    <name evidence="2" type="ORF">RCC_11243</name>
</gene>
<proteinExistence type="predicted"/>
<evidence type="ECO:0000313" key="3">
    <source>
        <dbReference type="Proteomes" id="UP000225277"/>
    </source>
</evidence>
<protein>
    <submittedName>
        <fullName evidence="2">Uncharacterized protein</fullName>
    </submittedName>
</protein>